<name>A0ABV2GCB0_9BACL</name>
<dbReference type="RefSeq" id="WP_376837138.1">
    <property type="nucleotide sequence ID" value="NZ_JBEPLW010000013.1"/>
</dbReference>
<dbReference type="EMBL" id="JBEPLW010000013">
    <property type="protein sequence ID" value="MET3575923.1"/>
    <property type="molecule type" value="Genomic_DNA"/>
</dbReference>
<protein>
    <recommendedName>
        <fullName evidence="1">DUF6980 domain-containing protein</fullName>
    </recommendedName>
</protein>
<evidence type="ECO:0000313" key="3">
    <source>
        <dbReference type="Proteomes" id="UP001549099"/>
    </source>
</evidence>
<dbReference type="Pfam" id="PF22400">
    <property type="entry name" value="DUF6980"/>
    <property type="match status" value="1"/>
</dbReference>
<dbReference type="InterPro" id="IPR053918">
    <property type="entry name" value="DUF6980"/>
</dbReference>
<evidence type="ECO:0000313" key="2">
    <source>
        <dbReference type="EMBL" id="MET3575923.1"/>
    </source>
</evidence>
<gene>
    <name evidence="2" type="ORF">ABID49_001829</name>
</gene>
<dbReference type="Proteomes" id="UP001549099">
    <property type="component" value="Unassembled WGS sequence"/>
</dbReference>
<comment type="caution">
    <text evidence="2">The sequence shown here is derived from an EMBL/GenBank/DDBJ whole genome shotgun (WGS) entry which is preliminary data.</text>
</comment>
<sequence>MKTHCCDEMNDQANFTCEIHEELFDCPDQLIYYGEEDHDYGLIIHDGGSSCIQITFCPWCGSAL</sequence>
<organism evidence="2 3">
    <name type="scientific">Bhargavaea ullalensis</name>
    <dbReference type="NCBI Taxonomy" id="1265685"/>
    <lineage>
        <taxon>Bacteria</taxon>
        <taxon>Bacillati</taxon>
        <taxon>Bacillota</taxon>
        <taxon>Bacilli</taxon>
        <taxon>Bacillales</taxon>
        <taxon>Caryophanaceae</taxon>
        <taxon>Bhargavaea</taxon>
    </lineage>
</organism>
<feature type="domain" description="DUF6980" evidence="1">
    <location>
        <begin position="4"/>
        <end position="64"/>
    </location>
</feature>
<evidence type="ECO:0000259" key="1">
    <source>
        <dbReference type="Pfam" id="PF22400"/>
    </source>
</evidence>
<proteinExistence type="predicted"/>
<accession>A0ABV2GCB0</accession>
<reference evidence="2 3" key="1">
    <citation type="submission" date="2024-06" db="EMBL/GenBank/DDBJ databases">
        <title>Genomic Encyclopedia of Type Strains, Phase IV (KMG-IV): sequencing the most valuable type-strain genomes for metagenomic binning, comparative biology and taxonomic classification.</title>
        <authorList>
            <person name="Goeker M."/>
        </authorList>
    </citation>
    <scope>NUCLEOTIDE SEQUENCE [LARGE SCALE GENOMIC DNA]</scope>
    <source>
        <strain evidence="2 3">DSM 26128</strain>
    </source>
</reference>
<keyword evidence="3" id="KW-1185">Reference proteome</keyword>